<dbReference type="AlphaFoldDB" id="A0A3L8PNY2"/>
<dbReference type="InterPro" id="IPR011059">
    <property type="entry name" value="Metal-dep_hydrolase_composite"/>
</dbReference>
<organism evidence="1 2">
    <name type="scientific">Aeromicrobium phragmitis</name>
    <dbReference type="NCBI Taxonomy" id="2478914"/>
    <lineage>
        <taxon>Bacteria</taxon>
        <taxon>Bacillati</taxon>
        <taxon>Actinomycetota</taxon>
        <taxon>Actinomycetes</taxon>
        <taxon>Propionibacteriales</taxon>
        <taxon>Nocardioidaceae</taxon>
        <taxon>Aeromicrobium</taxon>
    </lineage>
</organism>
<comment type="caution">
    <text evidence="1">The sequence shown here is derived from an EMBL/GenBank/DDBJ whole genome shotgun (WGS) entry which is preliminary data.</text>
</comment>
<proteinExistence type="predicted"/>
<dbReference type="Gene3D" id="2.40.128.290">
    <property type="entry name" value="Uncharacterised protein Atu4866, PF11512"/>
    <property type="match status" value="1"/>
</dbReference>
<dbReference type="OrthoDB" id="9810893at2"/>
<keyword evidence="2" id="KW-1185">Reference proteome</keyword>
<dbReference type="EMBL" id="RDBF01000006">
    <property type="protein sequence ID" value="RLV55702.1"/>
    <property type="molecule type" value="Genomic_DNA"/>
</dbReference>
<dbReference type="RefSeq" id="WP_121794339.1">
    <property type="nucleotide sequence ID" value="NZ_RDBF01000006.1"/>
</dbReference>
<dbReference type="Pfam" id="PF11512">
    <property type="entry name" value="Atu4866"/>
    <property type="match status" value="1"/>
</dbReference>
<gene>
    <name evidence="1" type="ORF">D9V41_09565</name>
</gene>
<dbReference type="GO" id="GO:0016810">
    <property type="term" value="F:hydrolase activity, acting on carbon-nitrogen (but not peptide) bonds"/>
    <property type="evidence" value="ECO:0007669"/>
    <property type="project" value="InterPro"/>
</dbReference>
<dbReference type="Proteomes" id="UP000282515">
    <property type="component" value="Unassembled WGS sequence"/>
</dbReference>
<evidence type="ECO:0000313" key="2">
    <source>
        <dbReference type="Proteomes" id="UP000282515"/>
    </source>
</evidence>
<evidence type="ECO:0000313" key="1">
    <source>
        <dbReference type="EMBL" id="RLV55702.1"/>
    </source>
</evidence>
<dbReference type="InterPro" id="IPR038646">
    <property type="entry name" value="Atu4866-like_sf"/>
</dbReference>
<name>A0A3L8PNY2_9ACTN</name>
<sequence length="219" mass="23672">MLPRNEPEQASPLVVAGATIPVSSSRPARAELWVQDGVITYVGRDREVRPAGSCLVDAQGASIVPLVVGSADRRGREVPPTTNELVPGAPGTFAVTTSRVGPRAFETWMIIRPADLVMVVVAGHVMAWRGEPTAASGPEAPSWCGTWADDSHALEQHLLPGGRYSETRHGRADAYTGSYWTCGAHIVYLDDSGFWAFGERSGDVLYHADFVMTRRTTRQ</sequence>
<reference evidence="1 2" key="1">
    <citation type="submission" date="2018-10" db="EMBL/GenBank/DDBJ databases">
        <title>Aeromicrobium sp. 9W16Y-2 whole genome shotgun sequence.</title>
        <authorList>
            <person name="Li F."/>
        </authorList>
    </citation>
    <scope>NUCLEOTIDE SEQUENCE [LARGE SCALE GENOMIC DNA]</scope>
    <source>
        <strain evidence="1 2">9W16Y-2</strain>
    </source>
</reference>
<dbReference type="SUPFAM" id="SSF51338">
    <property type="entry name" value="Composite domain of metallo-dependent hydrolases"/>
    <property type="match status" value="1"/>
</dbReference>
<dbReference type="InterPro" id="IPR020955">
    <property type="entry name" value="Uncharacterised_Atu4866"/>
</dbReference>
<accession>A0A3L8PNY2</accession>
<protein>
    <submittedName>
        <fullName evidence="1">Uncharacterized protein</fullName>
    </submittedName>
</protein>